<dbReference type="PANTHER" id="PTHR30194">
    <property type="entry name" value="CROSSOVER JUNCTION ENDODEOXYRIBONUCLEASE RUVC"/>
    <property type="match status" value="1"/>
</dbReference>
<feature type="binding site" evidence="13">
    <location>
        <position position="7"/>
    </location>
    <ligand>
        <name>Mg(2+)</name>
        <dbReference type="ChEBI" id="CHEBI:18420"/>
        <label>1</label>
    </ligand>
</feature>
<dbReference type="GO" id="GO:0006281">
    <property type="term" value="P:DNA repair"/>
    <property type="evidence" value="ECO:0007669"/>
    <property type="project" value="UniProtKB-UniRule"/>
</dbReference>
<dbReference type="GO" id="GO:0000287">
    <property type="term" value="F:magnesium ion binding"/>
    <property type="evidence" value="ECO:0007669"/>
    <property type="project" value="UniProtKB-UniRule"/>
</dbReference>
<keyword evidence="10 13" id="KW-0233">DNA recombination</keyword>
<keyword evidence="3 13" id="KW-0540">Nuclease</keyword>
<feature type="binding site" evidence="13">
    <location>
        <position position="65"/>
    </location>
    <ligand>
        <name>Mg(2+)</name>
        <dbReference type="ChEBI" id="CHEBI:18420"/>
        <label>2</label>
    </ligand>
</feature>
<proteinExistence type="inferred from homology"/>
<dbReference type="InterPro" id="IPR036397">
    <property type="entry name" value="RNaseH_sf"/>
</dbReference>
<keyword evidence="7 13" id="KW-0378">Hydrolase</keyword>
<dbReference type="AlphaFoldDB" id="A0A2M8G230"/>
<dbReference type="GO" id="GO:0048476">
    <property type="term" value="C:Holliday junction resolvase complex"/>
    <property type="evidence" value="ECO:0007669"/>
    <property type="project" value="UniProtKB-UniRule"/>
</dbReference>
<protein>
    <recommendedName>
        <fullName evidence="13">Crossover junction endodeoxyribonuclease RuvC</fullName>
        <ecNumber evidence="13">3.1.21.10</ecNumber>
    </recommendedName>
    <alternativeName>
        <fullName evidence="13">Holliday junction nuclease RuvC</fullName>
    </alternativeName>
    <alternativeName>
        <fullName evidence="13">Holliday junction resolvase RuvC</fullName>
    </alternativeName>
</protein>
<gene>
    <name evidence="13" type="primary">ruvC</name>
    <name evidence="14" type="ORF">CO020_00075</name>
</gene>
<dbReference type="EC" id="3.1.21.10" evidence="13"/>
<evidence type="ECO:0000256" key="9">
    <source>
        <dbReference type="ARBA" id="ARBA00023125"/>
    </source>
</evidence>
<comment type="catalytic activity">
    <reaction evidence="12 13">
        <text>Endonucleolytic cleavage at a junction such as a reciprocal single-stranded crossover between two homologous DNA duplexes (Holliday junction).</text>
        <dbReference type="EC" id="3.1.21.10"/>
    </reaction>
</comment>
<dbReference type="EMBL" id="PFQX01000004">
    <property type="protein sequence ID" value="PJC65532.1"/>
    <property type="molecule type" value="Genomic_DNA"/>
</dbReference>
<keyword evidence="2 13" id="KW-0963">Cytoplasm</keyword>
<comment type="subunit">
    <text evidence="13">Homodimer which binds Holliday junction (HJ) DNA. The HJ becomes 2-fold symmetrical on binding to RuvC with unstacked arms; it has a different conformation from HJ DNA in complex with RuvA. In the full resolvosome a probable DNA-RuvA(4)-RuvB(12)-RuvC(2) complex forms which resolves the HJ.</text>
</comment>
<name>A0A2M8G230_9BACT</name>
<reference evidence="15" key="1">
    <citation type="submission" date="2017-09" db="EMBL/GenBank/DDBJ databases">
        <title>Depth-based differentiation of microbial function through sediment-hosted aquifers and enrichment of novel symbionts in the deep terrestrial subsurface.</title>
        <authorList>
            <person name="Probst A.J."/>
            <person name="Ladd B."/>
            <person name="Jarett J.K."/>
            <person name="Geller-Mcgrath D.E."/>
            <person name="Sieber C.M.K."/>
            <person name="Emerson J.B."/>
            <person name="Anantharaman K."/>
            <person name="Thomas B.C."/>
            <person name="Malmstrom R."/>
            <person name="Stieglmeier M."/>
            <person name="Klingl A."/>
            <person name="Woyke T."/>
            <person name="Ryan C.M."/>
            <person name="Banfield J.F."/>
        </authorList>
    </citation>
    <scope>NUCLEOTIDE SEQUENCE [LARGE SCALE GENOMIC DNA]</scope>
</reference>
<keyword evidence="8 13" id="KW-0460">Magnesium</keyword>
<evidence type="ECO:0000313" key="15">
    <source>
        <dbReference type="Proteomes" id="UP000229674"/>
    </source>
</evidence>
<accession>A0A2M8G230</accession>
<sequence>MIILGLDPGTTRLGYGVIKTGPGIKYVNCGVIEPRTSGRAARLMFLSKKLNGIIDRYQPDCAAVEKLYFSKNKITALAVAEARGVILLTLAEHGVIIKEFAPNEVKKLVAGWGRSDKRGVERAVKITLGLPREFRVLDDATDALALALCGAFTRKTG</sequence>
<feature type="binding site" evidence="13">
    <location>
        <position position="139"/>
    </location>
    <ligand>
        <name>Mg(2+)</name>
        <dbReference type="ChEBI" id="CHEBI:18420"/>
        <label>1</label>
    </ligand>
</feature>
<keyword evidence="5 13" id="KW-0255">Endonuclease</keyword>
<dbReference type="InterPro" id="IPR002176">
    <property type="entry name" value="X-over_junc_endoDNase_RuvC"/>
</dbReference>
<dbReference type="GO" id="GO:0005737">
    <property type="term" value="C:cytoplasm"/>
    <property type="evidence" value="ECO:0007669"/>
    <property type="project" value="UniProtKB-SubCell"/>
</dbReference>
<evidence type="ECO:0000256" key="2">
    <source>
        <dbReference type="ARBA" id="ARBA00022490"/>
    </source>
</evidence>
<dbReference type="Proteomes" id="UP000229674">
    <property type="component" value="Unassembled WGS sequence"/>
</dbReference>
<evidence type="ECO:0000256" key="1">
    <source>
        <dbReference type="ARBA" id="ARBA00009518"/>
    </source>
</evidence>
<evidence type="ECO:0000313" key="14">
    <source>
        <dbReference type="EMBL" id="PJC65532.1"/>
    </source>
</evidence>
<keyword evidence="4 13" id="KW-0479">Metal-binding</keyword>
<dbReference type="InterPro" id="IPR012337">
    <property type="entry name" value="RNaseH-like_sf"/>
</dbReference>
<keyword evidence="6 13" id="KW-0227">DNA damage</keyword>
<dbReference type="GO" id="GO:0003677">
    <property type="term" value="F:DNA binding"/>
    <property type="evidence" value="ECO:0007669"/>
    <property type="project" value="UniProtKB-KW"/>
</dbReference>
<evidence type="ECO:0000256" key="4">
    <source>
        <dbReference type="ARBA" id="ARBA00022723"/>
    </source>
</evidence>
<evidence type="ECO:0000256" key="11">
    <source>
        <dbReference type="ARBA" id="ARBA00023204"/>
    </source>
</evidence>
<feature type="active site" evidence="13">
    <location>
        <position position="7"/>
    </location>
</feature>
<evidence type="ECO:0000256" key="5">
    <source>
        <dbReference type="ARBA" id="ARBA00022759"/>
    </source>
</evidence>
<dbReference type="Gene3D" id="3.30.420.10">
    <property type="entry name" value="Ribonuclease H-like superfamily/Ribonuclease H"/>
    <property type="match status" value="1"/>
</dbReference>
<keyword evidence="9 13" id="KW-0238">DNA-binding</keyword>
<dbReference type="CDD" id="cd16962">
    <property type="entry name" value="RuvC"/>
    <property type="match status" value="1"/>
</dbReference>
<comment type="function">
    <text evidence="13">The RuvA-RuvB-RuvC complex processes Holliday junction (HJ) DNA during genetic recombination and DNA repair. Endonuclease that resolves HJ intermediates. Cleaves cruciform DNA by making single-stranded nicks across the HJ at symmetrical positions within the homologous arms, yielding a 5'-phosphate and a 3'-hydroxyl group; requires a central core of homology in the junction. The consensus cleavage sequence is 5'-(A/T)TT(C/G)-3'. Cleavage occurs on the 3'-side of the TT dinucleotide at the point of strand exchange. HJ branch migration catalyzed by RuvA-RuvB allows RuvC to scan DNA until it finds its consensus sequence, where it cleaves and resolves the cruciform DNA.</text>
</comment>
<comment type="subcellular location">
    <subcellularLocation>
        <location evidence="13">Cytoplasm</location>
    </subcellularLocation>
</comment>
<organism evidence="14 15">
    <name type="scientific">Candidatus Colwellbacteria bacterium CG_4_9_14_0_2_um_filter_50_12</name>
    <dbReference type="NCBI Taxonomy" id="1974538"/>
    <lineage>
        <taxon>Bacteria</taxon>
        <taxon>Candidatus Colwelliibacteriota</taxon>
    </lineage>
</organism>
<dbReference type="GO" id="GO:0008821">
    <property type="term" value="F:crossover junction DNA endonuclease activity"/>
    <property type="evidence" value="ECO:0007669"/>
    <property type="project" value="UniProtKB-UniRule"/>
</dbReference>
<comment type="caution">
    <text evidence="14">The sequence shown here is derived from an EMBL/GenBank/DDBJ whole genome shotgun (WGS) entry which is preliminary data.</text>
</comment>
<dbReference type="SUPFAM" id="SSF53098">
    <property type="entry name" value="Ribonuclease H-like"/>
    <property type="match status" value="1"/>
</dbReference>
<evidence type="ECO:0000256" key="3">
    <source>
        <dbReference type="ARBA" id="ARBA00022722"/>
    </source>
</evidence>
<evidence type="ECO:0000256" key="12">
    <source>
        <dbReference type="ARBA" id="ARBA00029354"/>
    </source>
</evidence>
<evidence type="ECO:0000256" key="8">
    <source>
        <dbReference type="ARBA" id="ARBA00022842"/>
    </source>
</evidence>
<dbReference type="HAMAP" id="MF_00034">
    <property type="entry name" value="RuvC"/>
    <property type="match status" value="1"/>
</dbReference>
<evidence type="ECO:0000256" key="13">
    <source>
        <dbReference type="HAMAP-Rule" id="MF_00034"/>
    </source>
</evidence>
<comment type="similarity">
    <text evidence="1 13">Belongs to the RuvC family.</text>
</comment>
<keyword evidence="11 13" id="KW-0234">DNA repair</keyword>
<evidence type="ECO:0000256" key="10">
    <source>
        <dbReference type="ARBA" id="ARBA00023172"/>
    </source>
</evidence>
<dbReference type="Pfam" id="PF02075">
    <property type="entry name" value="RuvC"/>
    <property type="match status" value="1"/>
</dbReference>
<feature type="active site" evidence="13">
    <location>
        <position position="65"/>
    </location>
</feature>
<feature type="active site" evidence="13">
    <location>
        <position position="139"/>
    </location>
</feature>
<evidence type="ECO:0000256" key="6">
    <source>
        <dbReference type="ARBA" id="ARBA00022763"/>
    </source>
</evidence>
<dbReference type="PRINTS" id="PR00696">
    <property type="entry name" value="RSOLVASERUVC"/>
</dbReference>
<dbReference type="FunFam" id="3.30.420.10:FF:000002">
    <property type="entry name" value="Crossover junction endodeoxyribonuclease RuvC"/>
    <property type="match status" value="1"/>
</dbReference>
<evidence type="ECO:0000256" key="7">
    <source>
        <dbReference type="ARBA" id="ARBA00022801"/>
    </source>
</evidence>
<dbReference type="PANTHER" id="PTHR30194:SF3">
    <property type="entry name" value="CROSSOVER JUNCTION ENDODEOXYRIBONUCLEASE RUVC"/>
    <property type="match status" value="1"/>
</dbReference>
<dbReference type="GO" id="GO:0006310">
    <property type="term" value="P:DNA recombination"/>
    <property type="evidence" value="ECO:0007669"/>
    <property type="project" value="UniProtKB-UniRule"/>
</dbReference>
<comment type="cofactor">
    <cofactor evidence="13">
        <name>Mg(2+)</name>
        <dbReference type="ChEBI" id="CHEBI:18420"/>
    </cofactor>
    <text evidence="13">Binds 2 Mg(2+) ion per subunit.</text>
</comment>